<protein>
    <submittedName>
        <fullName evidence="2">Uncharacterized protein</fullName>
    </submittedName>
</protein>
<feature type="chain" id="PRO_5032590683" evidence="1">
    <location>
        <begin position="23"/>
        <end position="139"/>
    </location>
</feature>
<accession>A0A835U4V0</accession>
<comment type="caution">
    <text evidence="2">The sequence shown here is derived from an EMBL/GenBank/DDBJ whole genome shotgun (WGS) entry which is preliminary data.</text>
</comment>
<proteinExistence type="predicted"/>
<sequence length="139" mass="15383">MVGASWPREAWSLATFCARLMGLEFVHLRMWRSLADGLGSLGPTLCAVWKDTENWQSRGHFLAHVVQVRWGVAVTNIIGTHHPCQARTLCSWRLWKFRQAHDLTGPLQISTLLPGEPSPVGRVAICVCHVGILFGKGAS</sequence>
<keyword evidence="1" id="KW-0732">Signal</keyword>
<reference evidence="2 3" key="1">
    <citation type="journal article" date="2020" name="Nat. Food">
        <title>A phased Vanilla planifolia genome enables genetic improvement of flavour and production.</title>
        <authorList>
            <person name="Hasing T."/>
            <person name="Tang H."/>
            <person name="Brym M."/>
            <person name="Khazi F."/>
            <person name="Huang T."/>
            <person name="Chambers A.H."/>
        </authorList>
    </citation>
    <scope>NUCLEOTIDE SEQUENCE [LARGE SCALE GENOMIC DNA]</scope>
    <source>
        <tissue evidence="2">Leaf</tissue>
    </source>
</reference>
<organism evidence="2 3">
    <name type="scientific">Vanilla planifolia</name>
    <name type="common">Vanilla</name>
    <dbReference type="NCBI Taxonomy" id="51239"/>
    <lineage>
        <taxon>Eukaryota</taxon>
        <taxon>Viridiplantae</taxon>
        <taxon>Streptophyta</taxon>
        <taxon>Embryophyta</taxon>
        <taxon>Tracheophyta</taxon>
        <taxon>Spermatophyta</taxon>
        <taxon>Magnoliopsida</taxon>
        <taxon>Liliopsida</taxon>
        <taxon>Asparagales</taxon>
        <taxon>Orchidaceae</taxon>
        <taxon>Vanilloideae</taxon>
        <taxon>Vanilleae</taxon>
        <taxon>Vanilla</taxon>
    </lineage>
</organism>
<evidence type="ECO:0000256" key="1">
    <source>
        <dbReference type="SAM" id="SignalP"/>
    </source>
</evidence>
<name>A0A835U4V0_VANPL</name>
<gene>
    <name evidence="2" type="ORF">HPP92_027842</name>
</gene>
<dbReference type="Proteomes" id="UP000639772">
    <property type="component" value="Unassembled WGS sequence"/>
</dbReference>
<dbReference type="EMBL" id="JADCNM010000313">
    <property type="protein sequence ID" value="KAG0448402.1"/>
    <property type="molecule type" value="Genomic_DNA"/>
</dbReference>
<dbReference type="AlphaFoldDB" id="A0A835U4V0"/>
<evidence type="ECO:0000313" key="2">
    <source>
        <dbReference type="EMBL" id="KAG0448402.1"/>
    </source>
</evidence>
<evidence type="ECO:0000313" key="3">
    <source>
        <dbReference type="Proteomes" id="UP000639772"/>
    </source>
</evidence>
<feature type="signal peptide" evidence="1">
    <location>
        <begin position="1"/>
        <end position="22"/>
    </location>
</feature>